<evidence type="ECO:0000256" key="1">
    <source>
        <dbReference type="SAM" id="SignalP"/>
    </source>
</evidence>
<reference evidence="2 3" key="1">
    <citation type="submission" date="2019-06" db="EMBL/GenBank/DDBJ databases">
        <title>Wine fermentation using esterase from Monascus purpureus.</title>
        <authorList>
            <person name="Geng C."/>
            <person name="Zhang Y."/>
        </authorList>
    </citation>
    <scope>NUCLEOTIDE SEQUENCE [LARGE SCALE GENOMIC DNA]</scope>
    <source>
        <strain evidence="2">HQ1</strain>
    </source>
</reference>
<proteinExistence type="predicted"/>
<gene>
    <name evidence="2" type="ORF">MPDQ_001576</name>
</gene>
<protein>
    <recommendedName>
        <fullName evidence="4">AA1-like domain-containing protein</fullName>
    </recommendedName>
</protein>
<accession>A0A507QRQ5</accession>
<sequence>MKYAIALSLLAATAVHAAPENMNFRRSQSVQIRNFASNVSATISMADLQLSLFDPNRRIYTDCSVAWNTDRHIPPSPEGSCTNNEYQISFPDGIDDVQKFTLKVATVDGAESGQAVIDSTVAGSDWVCKSNPWNGVKEGCEWVGVLNIAV</sequence>
<feature type="signal peptide" evidence="1">
    <location>
        <begin position="1"/>
        <end position="17"/>
    </location>
</feature>
<keyword evidence="3" id="KW-1185">Reference proteome</keyword>
<keyword evidence="1" id="KW-0732">Signal</keyword>
<dbReference type="EMBL" id="VIFY01000142">
    <property type="protein sequence ID" value="TQB69667.1"/>
    <property type="molecule type" value="Genomic_DNA"/>
</dbReference>
<organism evidence="2 3">
    <name type="scientific">Monascus purpureus</name>
    <name type="common">Red mold</name>
    <name type="synonym">Monascus anka</name>
    <dbReference type="NCBI Taxonomy" id="5098"/>
    <lineage>
        <taxon>Eukaryota</taxon>
        <taxon>Fungi</taxon>
        <taxon>Dikarya</taxon>
        <taxon>Ascomycota</taxon>
        <taxon>Pezizomycotina</taxon>
        <taxon>Eurotiomycetes</taxon>
        <taxon>Eurotiomycetidae</taxon>
        <taxon>Eurotiales</taxon>
        <taxon>Aspergillaceae</taxon>
        <taxon>Monascus</taxon>
    </lineage>
</organism>
<feature type="chain" id="PRO_5021265241" description="AA1-like domain-containing protein" evidence="1">
    <location>
        <begin position="18"/>
        <end position="150"/>
    </location>
</feature>
<evidence type="ECO:0000313" key="3">
    <source>
        <dbReference type="Proteomes" id="UP000319663"/>
    </source>
</evidence>
<evidence type="ECO:0008006" key="4">
    <source>
        <dbReference type="Google" id="ProtNLM"/>
    </source>
</evidence>
<dbReference type="Proteomes" id="UP000319663">
    <property type="component" value="Unassembled WGS sequence"/>
</dbReference>
<dbReference type="OrthoDB" id="4303386at2759"/>
<evidence type="ECO:0000313" key="2">
    <source>
        <dbReference type="EMBL" id="TQB69667.1"/>
    </source>
</evidence>
<name>A0A507QRQ5_MONPU</name>
<comment type="caution">
    <text evidence="2">The sequence shown here is derived from an EMBL/GenBank/DDBJ whole genome shotgun (WGS) entry which is preliminary data.</text>
</comment>
<dbReference type="AlphaFoldDB" id="A0A507QRQ5"/>